<sequence length="746" mass="90336">MEKNKILSLLDVNFKNKLKNISLDINRGEDVLIFSSDPELHFTFVDLLIFKNKKYSGVIKIGKSFLKKKNSDFWIPEKVLNIFSNKNKKYYFEKPLFEVMKRSLETNEFNYKLMNDFRKDWKEVSEEYHFYIKEEEEKFSTKLYEHQILIFQNFFNSINYEKLYSEFNKNKIQIELIDDYIDKRIKMLNLSLNNITFYEIEKYKVYLKYQEKFRKQEGQLQNLKKELEIAENEVKNFENTSEFNLHLETIKKEYKNLSQQLNEKEKLFKYGFWKDGFYTLVCKSLKLKIKEVKKELKIAFKSKNKDNVLKAKILLWIRKKTYSLFKKNKKDFKYLTFSYIKGFYQTIKDFETEFFNDVFFDFKRNKKIQWNNQLLKIEQFHEKKFTLNKLRILNEKRKKEIQEEILILKAELAEKQKTKIEGSKSLDEVDKHKKIDIYWEKQANYIWEKDKNIKSLTEIIDLKTQNNNKLEEIIIQNIIKVTRLDKFIFKLLKKKYAKKFKITKEKQNKIKSLMLLARHAYAIYHPLSFVYTKNFEDNKIIQNVIIKNELFNFLKNIKIDVNKLWIPFSDLKESDKIKIDIGKLKLYSPEIVLVNLNKTIFGSEYIDELVRNKDKNTSLLIFSNNHLESQEINNFIFIEKGKIIESTFGNKNREFESLYAQNFMESKSFNLSLLDKISPFEYEEIYFSRKNTKINHSDVYIYDSDLKLSEVINSRKNNQKTQKEYNYNIDLEDTVIIDLTDEFNIK</sequence>
<keyword evidence="1" id="KW-0175">Coiled coil</keyword>
<evidence type="ECO:0000256" key="1">
    <source>
        <dbReference type="SAM" id="Coils"/>
    </source>
</evidence>
<reference evidence="2" key="1">
    <citation type="submission" date="2022-08" db="EMBL/GenBank/DDBJ databases">
        <title>Complete genome sequence of Mycoplasma molare type strain H 542.</title>
        <authorList>
            <person name="Spergser J."/>
        </authorList>
    </citation>
    <scope>NUCLEOTIDE SEQUENCE</scope>
    <source>
        <strain evidence="2">H 542</strain>
    </source>
</reference>
<evidence type="ECO:0000313" key="3">
    <source>
        <dbReference type="Proteomes" id="UP001058364"/>
    </source>
</evidence>
<keyword evidence="3" id="KW-1185">Reference proteome</keyword>
<dbReference type="Proteomes" id="UP001058364">
    <property type="component" value="Chromosome"/>
</dbReference>
<proteinExistence type="predicted"/>
<evidence type="ECO:0000313" key="2">
    <source>
        <dbReference type="EMBL" id="UWD34257.1"/>
    </source>
</evidence>
<protein>
    <submittedName>
        <fullName evidence="2">Uncharacterized protein</fullName>
    </submittedName>
</protein>
<organism evidence="2 3">
    <name type="scientific">Mesomycoplasma molare</name>
    <dbReference type="NCBI Taxonomy" id="171288"/>
    <lineage>
        <taxon>Bacteria</taxon>
        <taxon>Bacillati</taxon>
        <taxon>Mycoplasmatota</taxon>
        <taxon>Mycoplasmoidales</taxon>
        <taxon>Metamycoplasmataceae</taxon>
        <taxon>Mesomycoplasma</taxon>
    </lineage>
</organism>
<dbReference type="EMBL" id="CP103423">
    <property type="protein sequence ID" value="UWD34257.1"/>
    <property type="molecule type" value="Genomic_DNA"/>
</dbReference>
<dbReference type="RefSeq" id="WP_027123348.1">
    <property type="nucleotide sequence ID" value="NZ_CP103423.1"/>
</dbReference>
<accession>A0ABY5TUB7</accession>
<name>A0ABY5TUB7_9BACT</name>
<gene>
    <name evidence="2" type="ORF">NX772_00275</name>
</gene>
<feature type="coiled-coil region" evidence="1">
    <location>
        <begin position="206"/>
        <end position="267"/>
    </location>
</feature>